<reference evidence="1 2" key="1">
    <citation type="submission" date="2024-09" db="EMBL/GenBank/DDBJ databases">
        <authorList>
            <person name="Sun Q."/>
            <person name="Mori K."/>
        </authorList>
    </citation>
    <scope>NUCLEOTIDE SEQUENCE [LARGE SCALE GENOMIC DNA]</scope>
    <source>
        <strain evidence="1 2">JCM 13503</strain>
    </source>
</reference>
<keyword evidence="2" id="KW-1185">Reference proteome</keyword>
<evidence type="ECO:0000313" key="1">
    <source>
        <dbReference type="EMBL" id="MFB9992078.1"/>
    </source>
</evidence>
<dbReference type="RefSeq" id="WP_380008285.1">
    <property type="nucleotide sequence ID" value="NZ_JBHLYR010000028.1"/>
</dbReference>
<name>A0ABV6B0Y3_9DEIO</name>
<evidence type="ECO:0000313" key="2">
    <source>
        <dbReference type="Proteomes" id="UP001589733"/>
    </source>
</evidence>
<dbReference type="Proteomes" id="UP001589733">
    <property type="component" value="Unassembled WGS sequence"/>
</dbReference>
<protein>
    <submittedName>
        <fullName evidence="1">Uncharacterized protein</fullName>
    </submittedName>
</protein>
<proteinExistence type="predicted"/>
<sequence>MATQPTPDQLTLETQLGGPMQFHGLIAPSLPPEPIRSHLMYVRQWQGEEQLVNIYNAPFMVPSGVDAVVLAALLRAPPLQRKLSDWKVVVSSEQLHALIREVDPLVNLNATELMDALQRLRMAGVSIDTPHPRRRSSSFQLLSDLRVSSRERVTDGFMVFTEASLKLSEAVMSLHLFGTLRPPEVEGA</sequence>
<accession>A0ABV6B0Y3</accession>
<comment type="caution">
    <text evidence="1">The sequence shown here is derived from an EMBL/GenBank/DDBJ whole genome shotgun (WGS) entry which is preliminary data.</text>
</comment>
<gene>
    <name evidence="1" type="ORF">ACFFLM_08905</name>
</gene>
<organism evidence="1 2">
    <name type="scientific">Deinococcus oregonensis</name>
    <dbReference type="NCBI Taxonomy" id="1805970"/>
    <lineage>
        <taxon>Bacteria</taxon>
        <taxon>Thermotogati</taxon>
        <taxon>Deinococcota</taxon>
        <taxon>Deinococci</taxon>
        <taxon>Deinococcales</taxon>
        <taxon>Deinococcaceae</taxon>
        <taxon>Deinococcus</taxon>
    </lineage>
</organism>
<dbReference type="EMBL" id="JBHLYR010000028">
    <property type="protein sequence ID" value="MFB9992078.1"/>
    <property type="molecule type" value="Genomic_DNA"/>
</dbReference>